<organism evidence="5 6">
    <name type="scientific">Crepidotus variabilis</name>
    <dbReference type="NCBI Taxonomy" id="179855"/>
    <lineage>
        <taxon>Eukaryota</taxon>
        <taxon>Fungi</taxon>
        <taxon>Dikarya</taxon>
        <taxon>Basidiomycota</taxon>
        <taxon>Agaricomycotina</taxon>
        <taxon>Agaricomycetes</taxon>
        <taxon>Agaricomycetidae</taxon>
        <taxon>Agaricales</taxon>
        <taxon>Agaricineae</taxon>
        <taxon>Crepidotaceae</taxon>
        <taxon>Crepidotus</taxon>
    </lineage>
</organism>
<evidence type="ECO:0000313" key="5">
    <source>
        <dbReference type="EMBL" id="KAF9521716.1"/>
    </source>
</evidence>
<dbReference type="GO" id="GO:0006397">
    <property type="term" value="P:mRNA processing"/>
    <property type="evidence" value="ECO:0007669"/>
    <property type="project" value="UniProtKB-KW"/>
</dbReference>
<evidence type="ECO:0000256" key="2">
    <source>
        <dbReference type="PROSITE-ProRule" id="PRU00047"/>
    </source>
</evidence>
<feature type="compositionally biased region" description="Polar residues" evidence="3">
    <location>
        <begin position="376"/>
        <end position="394"/>
    </location>
</feature>
<dbReference type="PROSITE" id="PS50158">
    <property type="entry name" value="ZF_CCHC"/>
    <property type="match status" value="1"/>
</dbReference>
<feature type="region of interest" description="Disordered" evidence="3">
    <location>
        <begin position="353"/>
        <end position="434"/>
    </location>
</feature>
<proteinExistence type="predicted"/>
<feature type="compositionally biased region" description="Polar residues" evidence="3">
    <location>
        <begin position="480"/>
        <end position="489"/>
    </location>
</feature>
<dbReference type="AlphaFoldDB" id="A0A9P6JHR4"/>
<dbReference type="GO" id="GO:0008270">
    <property type="term" value="F:zinc ion binding"/>
    <property type="evidence" value="ECO:0007669"/>
    <property type="project" value="UniProtKB-KW"/>
</dbReference>
<feature type="domain" description="CCHC-type" evidence="4">
    <location>
        <begin position="446"/>
        <end position="461"/>
    </location>
</feature>
<dbReference type="InterPro" id="IPR001878">
    <property type="entry name" value="Znf_CCHC"/>
</dbReference>
<accession>A0A9P6JHR4</accession>
<feature type="compositionally biased region" description="Low complexity" evidence="3">
    <location>
        <begin position="470"/>
        <end position="479"/>
    </location>
</feature>
<dbReference type="InterPro" id="IPR036875">
    <property type="entry name" value="Znf_CCHC_sf"/>
</dbReference>
<name>A0A9P6JHR4_9AGAR</name>
<sequence>MHTTLSDDSLPTLLEDEDDIIGRRDNDETRQYLMQWEDDEVQVNIGQRNQLEFILGRRMTQSVEEEVQTESVETQDEIVQTDDSDISFGVIFMALLFAVNALKEFRKNNNPNVETTRMTTSTSSPMLPIIEGIIRDIAFQPFIEPTLPDSGSSRALVDSYYEGEQTDTGEYQSNLSLADMARLQQWDNGNSDDNIVYPRYSRYTEDLRQNNYANFMAQTVNQRINLLSDQPAIPIRLRTFEEETLPPVNGITMEDFNETFEDWAQLHHLLSDTNISPTLAHALISSRTHFLAYEQLDKLIKEAVETICKMEQRSEESLRLAKHFFDLATDRGLNEVEVIRGILLERNTQQNAQTTVIDEGDGRVETANRMDPPTYALTSDATGDVSTSTRNEPSTSRHRRRRNRNRNRNRSQNQQPVETGFYSPPPPPQFYGITGAGRRLTERNICRNCGNRGHYPNTCPNRLFLQPRQGSFSSTSSGSLPQNTRLQPF</sequence>
<keyword evidence="2" id="KW-0863">Zinc-finger</keyword>
<feature type="region of interest" description="Disordered" evidence="3">
    <location>
        <begin position="466"/>
        <end position="489"/>
    </location>
</feature>
<keyword evidence="2" id="KW-0479">Metal-binding</keyword>
<evidence type="ECO:0000313" key="6">
    <source>
        <dbReference type="Proteomes" id="UP000807306"/>
    </source>
</evidence>
<keyword evidence="6" id="KW-1185">Reference proteome</keyword>
<evidence type="ECO:0000259" key="4">
    <source>
        <dbReference type="PROSITE" id="PS50158"/>
    </source>
</evidence>
<dbReference type="SUPFAM" id="SSF57756">
    <property type="entry name" value="Retrovirus zinc finger-like domains"/>
    <property type="match status" value="1"/>
</dbReference>
<feature type="compositionally biased region" description="Basic residues" evidence="3">
    <location>
        <begin position="396"/>
        <end position="409"/>
    </location>
</feature>
<evidence type="ECO:0000256" key="3">
    <source>
        <dbReference type="SAM" id="MobiDB-lite"/>
    </source>
</evidence>
<keyword evidence="1" id="KW-0507">mRNA processing</keyword>
<comment type="caution">
    <text evidence="5">The sequence shown here is derived from an EMBL/GenBank/DDBJ whole genome shotgun (WGS) entry which is preliminary data.</text>
</comment>
<keyword evidence="2" id="KW-0862">Zinc</keyword>
<dbReference type="Proteomes" id="UP000807306">
    <property type="component" value="Unassembled WGS sequence"/>
</dbReference>
<gene>
    <name evidence="5" type="ORF">CPB83DRAFT_900349</name>
</gene>
<reference evidence="5" key="1">
    <citation type="submission" date="2020-11" db="EMBL/GenBank/DDBJ databases">
        <authorList>
            <consortium name="DOE Joint Genome Institute"/>
            <person name="Ahrendt S."/>
            <person name="Riley R."/>
            <person name="Andreopoulos W."/>
            <person name="Labutti K."/>
            <person name="Pangilinan J."/>
            <person name="Ruiz-Duenas F.J."/>
            <person name="Barrasa J.M."/>
            <person name="Sanchez-Garcia M."/>
            <person name="Camarero S."/>
            <person name="Miyauchi S."/>
            <person name="Serrano A."/>
            <person name="Linde D."/>
            <person name="Babiker R."/>
            <person name="Drula E."/>
            <person name="Ayuso-Fernandez I."/>
            <person name="Pacheco R."/>
            <person name="Padilla G."/>
            <person name="Ferreira P."/>
            <person name="Barriuso J."/>
            <person name="Kellner H."/>
            <person name="Castanera R."/>
            <person name="Alfaro M."/>
            <person name="Ramirez L."/>
            <person name="Pisabarro A.G."/>
            <person name="Kuo A."/>
            <person name="Tritt A."/>
            <person name="Lipzen A."/>
            <person name="He G."/>
            <person name="Yan M."/>
            <person name="Ng V."/>
            <person name="Cullen D."/>
            <person name="Martin F."/>
            <person name="Rosso M.-N."/>
            <person name="Henrissat B."/>
            <person name="Hibbett D."/>
            <person name="Martinez A.T."/>
            <person name="Grigoriev I.V."/>
        </authorList>
    </citation>
    <scope>NUCLEOTIDE SEQUENCE</scope>
    <source>
        <strain evidence="5">CBS 506.95</strain>
    </source>
</reference>
<dbReference type="EMBL" id="MU157996">
    <property type="protein sequence ID" value="KAF9521716.1"/>
    <property type="molecule type" value="Genomic_DNA"/>
</dbReference>
<evidence type="ECO:0000256" key="1">
    <source>
        <dbReference type="ARBA" id="ARBA00022664"/>
    </source>
</evidence>
<dbReference type="GO" id="GO:0003676">
    <property type="term" value="F:nucleic acid binding"/>
    <property type="evidence" value="ECO:0007669"/>
    <property type="project" value="InterPro"/>
</dbReference>
<protein>
    <recommendedName>
        <fullName evidence="4">CCHC-type domain-containing protein</fullName>
    </recommendedName>
</protein>